<comment type="caution">
    <text evidence="7">The sequence shown here is derived from an EMBL/GenBank/DDBJ whole genome shotgun (WGS) entry which is preliminary data.</text>
</comment>
<evidence type="ECO:0000313" key="8">
    <source>
        <dbReference type="Proteomes" id="UP000295304"/>
    </source>
</evidence>
<dbReference type="SUPFAM" id="SSF52540">
    <property type="entry name" value="P-loop containing nucleoside triphosphate hydrolases"/>
    <property type="match status" value="1"/>
</dbReference>
<dbReference type="InterPro" id="IPR003593">
    <property type="entry name" value="AAA+_ATPase"/>
</dbReference>
<dbReference type="InterPro" id="IPR027417">
    <property type="entry name" value="P-loop_NTPase"/>
</dbReference>
<reference evidence="7 8" key="1">
    <citation type="submission" date="2019-03" db="EMBL/GenBank/DDBJ databases">
        <title>Genomic Encyclopedia of Type Strains, Phase IV (KMG-IV): sequencing the most valuable type-strain genomes for metagenomic binning, comparative biology and taxonomic classification.</title>
        <authorList>
            <person name="Goeker M."/>
        </authorList>
    </citation>
    <scope>NUCLEOTIDE SEQUENCE [LARGE SCALE GENOMIC DNA]</scope>
    <source>
        <strain evidence="7 8">DSM 101688</strain>
    </source>
</reference>
<dbReference type="CDD" id="cd10147">
    <property type="entry name" value="Wzt_C-like"/>
    <property type="match status" value="1"/>
</dbReference>
<dbReference type="PROSITE" id="PS50893">
    <property type="entry name" value="ABC_TRANSPORTER_2"/>
    <property type="match status" value="1"/>
</dbReference>
<dbReference type="Pfam" id="PF00005">
    <property type="entry name" value="ABC_tran"/>
    <property type="match status" value="1"/>
</dbReference>
<dbReference type="CDD" id="cd03220">
    <property type="entry name" value="ABC_KpsT_Wzt"/>
    <property type="match status" value="1"/>
</dbReference>
<dbReference type="InterPro" id="IPR003439">
    <property type="entry name" value="ABC_transporter-like_ATP-bd"/>
</dbReference>
<dbReference type="EMBL" id="SLZW01000018">
    <property type="protein sequence ID" value="TCS59781.1"/>
    <property type="molecule type" value="Genomic_DNA"/>
</dbReference>
<keyword evidence="4 7" id="KW-0067">ATP-binding</keyword>
<dbReference type="PANTHER" id="PTHR46743">
    <property type="entry name" value="TEICHOIC ACIDS EXPORT ATP-BINDING PROTEIN TAGH"/>
    <property type="match status" value="1"/>
</dbReference>
<sequence length="441" mass="49236">MNPDLSISIHNVSKKFRLFSSPKERLYEALHPFRRQYHREFWALNKVSFDVGKGEIVGILGRNGSGKSTLLQIICSVMRPTYGDVQVNGRISALLELGAGFNPEFTGRENVIINGAIMGFSRREMLEKMPKIKAFADIGEFFDQPVKTYSSGMYVRVAFSAAIHVDPEILIVDEALSVGDARFQHRCFQRVRDIMEQGKTILFVSHNTDTLLRICNRGAVLDGGRLCYFGPIADAVNHYAKLLYASTETSPEDVAVESEPLRKSTHDRPSSLTPDVRDAIANNPYYNQHETRLGNNEAQIIDFDIIVDGRINPEEIPAHRSVELIIKIFFHKDIDNISTGFAFVTVDGTYVFGTNFESLERPLFSGRNGKSVAVKFSWKSHFTGGDLFLNVGCHTFVNGEVTFLDVRRSVAKLKFADTPGIAGFVDLEVGTELLQISDAPS</sequence>
<dbReference type="PANTHER" id="PTHR46743:SF2">
    <property type="entry name" value="TEICHOIC ACIDS EXPORT ATP-BINDING PROTEIN TAGH"/>
    <property type="match status" value="1"/>
</dbReference>
<accession>A0A4V2UMW6</accession>
<dbReference type="GO" id="GO:0005524">
    <property type="term" value="F:ATP binding"/>
    <property type="evidence" value="ECO:0007669"/>
    <property type="project" value="UniProtKB-KW"/>
</dbReference>
<name>A0A4V2UMW6_9PROT</name>
<dbReference type="RefSeq" id="WP_132940194.1">
    <property type="nucleotide sequence ID" value="NZ_CP119676.1"/>
</dbReference>
<comment type="similarity">
    <text evidence="1">Belongs to the ABC transporter superfamily.</text>
</comment>
<dbReference type="Pfam" id="PF14524">
    <property type="entry name" value="Wzt_C"/>
    <property type="match status" value="1"/>
</dbReference>
<dbReference type="InterPro" id="IPR029439">
    <property type="entry name" value="Wzt_C"/>
</dbReference>
<dbReference type="GO" id="GO:0016887">
    <property type="term" value="F:ATP hydrolysis activity"/>
    <property type="evidence" value="ECO:0007669"/>
    <property type="project" value="InterPro"/>
</dbReference>
<keyword evidence="2" id="KW-0813">Transport</keyword>
<evidence type="ECO:0000256" key="5">
    <source>
        <dbReference type="SAM" id="MobiDB-lite"/>
    </source>
</evidence>
<dbReference type="AlphaFoldDB" id="A0A4V2UMW6"/>
<keyword evidence="3" id="KW-0547">Nucleotide-binding</keyword>
<evidence type="ECO:0000313" key="7">
    <source>
        <dbReference type="EMBL" id="TCS59781.1"/>
    </source>
</evidence>
<dbReference type="GO" id="GO:0140359">
    <property type="term" value="F:ABC-type transporter activity"/>
    <property type="evidence" value="ECO:0007669"/>
    <property type="project" value="InterPro"/>
</dbReference>
<evidence type="ECO:0000256" key="2">
    <source>
        <dbReference type="ARBA" id="ARBA00022448"/>
    </source>
</evidence>
<organism evidence="7 8">
    <name type="scientific">Varunaivibrio sulfuroxidans</name>
    <dbReference type="NCBI Taxonomy" id="1773489"/>
    <lineage>
        <taxon>Bacteria</taxon>
        <taxon>Pseudomonadati</taxon>
        <taxon>Pseudomonadota</taxon>
        <taxon>Alphaproteobacteria</taxon>
        <taxon>Rhodospirillales</taxon>
        <taxon>Magnetovibrionaceae</taxon>
        <taxon>Varunaivibrio</taxon>
    </lineage>
</organism>
<dbReference type="Proteomes" id="UP000295304">
    <property type="component" value="Unassembled WGS sequence"/>
</dbReference>
<dbReference type="Gene3D" id="3.40.50.300">
    <property type="entry name" value="P-loop containing nucleotide triphosphate hydrolases"/>
    <property type="match status" value="1"/>
</dbReference>
<proteinExistence type="inferred from homology"/>
<dbReference type="Gene3D" id="2.70.50.60">
    <property type="entry name" value="abc- transporter (atp binding component) like domain"/>
    <property type="match status" value="1"/>
</dbReference>
<dbReference type="InterPro" id="IPR015860">
    <property type="entry name" value="ABC_transpr_TagH-like"/>
</dbReference>
<feature type="domain" description="ABC transporter" evidence="6">
    <location>
        <begin position="7"/>
        <end position="248"/>
    </location>
</feature>
<feature type="region of interest" description="Disordered" evidence="5">
    <location>
        <begin position="254"/>
        <end position="277"/>
    </location>
</feature>
<evidence type="ECO:0000259" key="6">
    <source>
        <dbReference type="PROSITE" id="PS50893"/>
    </source>
</evidence>
<dbReference type="OrthoDB" id="9778870at2"/>
<dbReference type="SMART" id="SM00382">
    <property type="entry name" value="AAA"/>
    <property type="match status" value="1"/>
</dbReference>
<dbReference type="InterPro" id="IPR050683">
    <property type="entry name" value="Bact_Polysacc_Export_ATP-bd"/>
</dbReference>
<evidence type="ECO:0000256" key="3">
    <source>
        <dbReference type="ARBA" id="ARBA00022741"/>
    </source>
</evidence>
<feature type="compositionally biased region" description="Basic and acidic residues" evidence="5">
    <location>
        <begin position="259"/>
        <end position="269"/>
    </location>
</feature>
<gene>
    <name evidence="7" type="ORF">EDD55_1182</name>
</gene>
<evidence type="ECO:0000256" key="1">
    <source>
        <dbReference type="ARBA" id="ARBA00005417"/>
    </source>
</evidence>
<dbReference type="GO" id="GO:0016020">
    <property type="term" value="C:membrane"/>
    <property type="evidence" value="ECO:0007669"/>
    <property type="project" value="InterPro"/>
</dbReference>
<evidence type="ECO:0000256" key="4">
    <source>
        <dbReference type="ARBA" id="ARBA00022840"/>
    </source>
</evidence>
<keyword evidence="8" id="KW-1185">Reference proteome</keyword>
<protein>
    <submittedName>
        <fullName evidence="7">Lipopolysaccharide transport system ATP-binding protein</fullName>
    </submittedName>
</protein>